<keyword evidence="2" id="KW-1185">Reference proteome</keyword>
<name>A0AAF0Z7A6_9MICO</name>
<accession>A0AAF0Z7A6</accession>
<evidence type="ECO:0008006" key="3">
    <source>
        <dbReference type="Google" id="ProtNLM"/>
    </source>
</evidence>
<reference evidence="2" key="1">
    <citation type="submission" date="2023-11" db="EMBL/GenBank/DDBJ databases">
        <authorList>
            <person name="Helweg L.P."/>
            <person name="Kiel A."/>
            <person name="Hitz F."/>
            <person name="Ruckert-Reed C."/>
            <person name="Busche T."/>
            <person name="Kaltschmidt B."/>
            <person name="Kaltschmidt C."/>
        </authorList>
    </citation>
    <scope>NUCLEOTIDE SEQUENCE [LARGE SCALE GENOMIC DNA]</scope>
    <source>
        <strain evidence="2">4.1</strain>
    </source>
</reference>
<evidence type="ECO:0000313" key="1">
    <source>
        <dbReference type="EMBL" id="WPF81433.1"/>
    </source>
</evidence>
<protein>
    <recommendedName>
        <fullName evidence="3">Transcriptional regulator HTH-type FeoC domain-containing protein</fullName>
    </recommendedName>
</protein>
<proteinExistence type="predicted"/>
<dbReference type="KEGG" id="sbil:SANBI_002727"/>
<dbReference type="RefSeq" id="WP_319155917.1">
    <property type="nucleotide sequence ID" value="NZ_CP138359.1"/>
</dbReference>
<dbReference type="Proteomes" id="UP001304340">
    <property type="component" value="Chromosome"/>
</dbReference>
<organism evidence="1 2">
    <name type="scientific">Sanguibacter biliveldensis</name>
    <dbReference type="NCBI Taxonomy" id="3030830"/>
    <lineage>
        <taxon>Bacteria</taxon>
        <taxon>Bacillati</taxon>
        <taxon>Actinomycetota</taxon>
        <taxon>Actinomycetes</taxon>
        <taxon>Micrococcales</taxon>
        <taxon>Sanguibacteraceae</taxon>
        <taxon>Sanguibacter</taxon>
    </lineage>
</organism>
<dbReference type="EMBL" id="CP138359">
    <property type="protein sequence ID" value="WPF81433.1"/>
    <property type="molecule type" value="Genomic_DNA"/>
</dbReference>
<gene>
    <name evidence="1" type="ORF">SANBI_002727</name>
</gene>
<sequence>MSLLVDVLDQARAGVSVDKIPGALGADPGLVDAALDHWTRLGLLVGAADALTPGCGPGCAVPGTHQSAQSLACAGCFFATRR</sequence>
<evidence type="ECO:0000313" key="2">
    <source>
        <dbReference type="Proteomes" id="UP001304340"/>
    </source>
</evidence>
<dbReference type="AlphaFoldDB" id="A0AAF0Z7A6"/>